<evidence type="ECO:0000313" key="3">
    <source>
        <dbReference type="Proteomes" id="UP000272051"/>
    </source>
</evidence>
<organism evidence="2 3">
    <name type="scientific">Thermoproteota archaeon</name>
    <dbReference type="NCBI Taxonomy" id="2056631"/>
    <lineage>
        <taxon>Archaea</taxon>
        <taxon>Thermoproteota</taxon>
    </lineage>
</organism>
<gene>
    <name evidence="1" type="ORF">DRJ31_03010</name>
    <name evidence="2" type="ORF">DRJ33_01710</name>
</gene>
<evidence type="ECO:0000313" key="1">
    <source>
        <dbReference type="EMBL" id="RLE49947.1"/>
    </source>
</evidence>
<dbReference type="EMBL" id="QMQX01000018">
    <property type="protein sequence ID" value="RLE53206.1"/>
    <property type="molecule type" value="Genomic_DNA"/>
</dbReference>
<protein>
    <submittedName>
        <fullName evidence="2">DUF2286 domain-containing protein</fullName>
    </submittedName>
</protein>
<proteinExistence type="predicted"/>
<sequence>MGGLKVLTEDIVIFWSENGSIKSSEKVKGNLHEVVKEAVKKSLDFWDVDKSDLVVLKDIYPLSVKLPLTKEQYDKYSNYNLRRAGNEATFEIPVYLISYDNEWRGDSYVDHKVVIVAPRVDDFVEKAIQELAVSSTKEVVEGEELAEEEDIEE</sequence>
<accession>A0A497F168</accession>
<comment type="caution">
    <text evidence="2">The sequence shown here is derived from an EMBL/GenBank/DDBJ whole genome shotgun (WGS) entry which is preliminary data.</text>
</comment>
<dbReference type="InterPro" id="IPR017006">
    <property type="entry name" value="UCP032756"/>
</dbReference>
<evidence type="ECO:0000313" key="2">
    <source>
        <dbReference type="EMBL" id="RLE53206.1"/>
    </source>
</evidence>
<evidence type="ECO:0000313" key="4">
    <source>
        <dbReference type="Proteomes" id="UP000278475"/>
    </source>
</evidence>
<dbReference type="EMBL" id="QMQV01000017">
    <property type="protein sequence ID" value="RLE49947.1"/>
    <property type="molecule type" value="Genomic_DNA"/>
</dbReference>
<reference evidence="3 4" key="1">
    <citation type="submission" date="2018-06" db="EMBL/GenBank/DDBJ databases">
        <title>Extensive metabolic versatility and redundancy in microbially diverse, dynamic hydrothermal sediments.</title>
        <authorList>
            <person name="Dombrowski N."/>
            <person name="Teske A."/>
            <person name="Baker B.J."/>
        </authorList>
    </citation>
    <scope>NUCLEOTIDE SEQUENCE [LARGE SCALE GENOMIC DNA]</scope>
    <source>
        <strain evidence="2">B34_G17</strain>
        <strain evidence="1">B66_G16</strain>
    </source>
</reference>
<name>A0A497F168_9CREN</name>
<dbReference type="AlphaFoldDB" id="A0A497F168"/>
<dbReference type="Proteomes" id="UP000272051">
    <property type="component" value="Unassembled WGS sequence"/>
</dbReference>
<dbReference type="Proteomes" id="UP000278475">
    <property type="component" value="Unassembled WGS sequence"/>
</dbReference>
<dbReference type="Pfam" id="PF10051">
    <property type="entry name" value="DUF2286"/>
    <property type="match status" value="1"/>
</dbReference>